<comment type="caution">
    <text evidence="2">The sequence shown here is derived from an EMBL/GenBank/DDBJ whole genome shotgun (WGS) entry which is preliminary data.</text>
</comment>
<dbReference type="Pfam" id="PF13602">
    <property type="entry name" value="ADH_zinc_N_2"/>
    <property type="match status" value="1"/>
</dbReference>
<dbReference type="Gene3D" id="3.40.50.720">
    <property type="entry name" value="NAD(P)-binding Rossmann-like Domain"/>
    <property type="match status" value="1"/>
</dbReference>
<dbReference type="InterPro" id="IPR052733">
    <property type="entry name" value="Chloroplast_QOR"/>
</dbReference>
<feature type="domain" description="Enoyl reductase (ER)" evidence="1">
    <location>
        <begin position="16"/>
        <end position="315"/>
    </location>
</feature>
<dbReference type="SMART" id="SM00829">
    <property type="entry name" value="PKS_ER"/>
    <property type="match status" value="1"/>
</dbReference>
<dbReference type="CDD" id="cd05289">
    <property type="entry name" value="MDR_like_2"/>
    <property type="match status" value="1"/>
</dbReference>
<dbReference type="RefSeq" id="WP_209873965.1">
    <property type="nucleotide sequence ID" value="NZ_JAGGLV010000008.1"/>
</dbReference>
<dbReference type="InterPro" id="IPR013154">
    <property type="entry name" value="ADH-like_N"/>
</dbReference>
<sequence length="317" mass="33907">MNEATHMKAIRIHQFGGLEELRYEDAPIPVPAADEILIKVAGTAFNQADVKIRKGYLQAIFPHEFPYIPNFEVSGTVEAAGAEVTDFQPGDRVYAALDMSRDGAAAEYVVTKARYAALAPVSLELSDAAALPIGVLTAWQGLFDHGNLPQGGRVLIAGAAGGVGIYAVQFAKQHGAYVIGTSSAASMPMLQELGIDEIIDYTKESVTDKLKDKVDLILNLSPESTEVLNTWLPLLKEGGALISAVNPADEALAAQLGVKAHRLFAQEDRTLLTRVAELVDAGKLKLWITERLPLAELAASHAMSEAGKLRGKVLITI</sequence>
<dbReference type="Proteomes" id="UP000773462">
    <property type="component" value="Unassembled WGS sequence"/>
</dbReference>
<dbReference type="Pfam" id="PF08240">
    <property type="entry name" value="ADH_N"/>
    <property type="match status" value="1"/>
</dbReference>
<evidence type="ECO:0000259" key="1">
    <source>
        <dbReference type="SMART" id="SM00829"/>
    </source>
</evidence>
<gene>
    <name evidence="2" type="ORF">J2Z70_002900</name>
</gene>
<proteinExistence type="predicted"/>
<dbReference type="EMBL" id="JAGGLV010000008">
    <property type="protein sequence ID" value="MBP2112746.1"/>
    <property type="molecule type" value="Genomic_DNA"/>
</dbReference>
<dbReference type="InterPro" id="IPR036291">
    <property type="entry name" value="NAD(P)-bd_dom_sf"/>
</dbReference>
<organism evidence="2 3">
    <name type="scientific">Paenibacillus silagei</name>
    <dbReference type="NCBI Taxonomy" id="1670801"/>
    <lineage>
        <taxon>Bacteria</taxon>
        <taxon>Bacillati</taxon>
        <taxon>Bacillota</taxon>
        <taxon>Bacilli</taxon>
        <taxon>Bacillales</taxon>
        <taxon>Paenibacillaceae</taxon>
        <taxon>Paenibacillus</taxon>
    </lineage>
</organism>
<keyword evidence="3" id="KW-1185">Reference proteome</keyword>
<dbReference type="Gene3D" id="3.90.180.10">
    <property type="entry name" value="Medium-chain alcohol dehydrogenases, catalytic domain"/>
    <property type="match status" value="1"/>
</dbReference>
<protein>
    <submittedName>
        <fullName evidence="2">NADPH:quinone reductase-like Zn-dependent oxidoreductase</fullName>
    </submittedName>
</protein>
<reference evidence="2 3" key="1">
    <citation type="submission" date="2021-03" db="EMBL/GenBank/DDBJ databases">
        <title>Genomic Encyclopedia of Type Strains, Phase IV (KMG-IV): sequencing the most valuable type-strain genomes for metagenomic binning, comparative biology and taxonomic classification.</title>
        <authorList>
            <person name="Goeker M."/>
        </authorList>
    </citation>
    <scope>NUCLEOTIDE SEQUENCE [LARGE SCALE GENOMIC DNA]</scope>
    <source>
        <strain evidence="2 3">DSM 101953</strain>
    </source>
</reference>
<evidence type="ECO:0000313" key="3">
    <source>
        <dbReference type="Proteomes" id="UP000773462"/>
    </source>
</evidence>
<dbReference type="SUPFAM" id="SSF50129">
    <property type="entry name" value="GroES-like"/>
    <property type="match status" value="1"/>
</dbReference>
<dbReference type="PANTHER" id="PTHR44013">
    <property type="entry name" value="ZINC-TYPE ALCOHOL DEHYDROGENASE-LIKE PROTEIN C16A3.02C"/>
    <property type="match status" value="1"/>
</dbReference>
<dbReference type="InterPro" id="IPR020843">
    <property type="entry name" value="ER"/>
</dbReference>
<accession>A0ABS4NTF2</accession>
<dbReference type="InterPro" id="IPR011032">
    <property type="entry name" value="GroES-like_sf"/>
</dbReference>
<dbReference type="SUPFAM" id="SSF51735">
    <property type="entry name" value="NAD(P)-binding Rossmann-fold domains"/>
    <property type="match status" value="1"/>
</dbReference>
<evidence type="ECO:0000313" key="2">
    <source>
        <dbReference type="EMBL" id="MBP2112746.1"/>
    </source>
</evidence>
<name>A0ABS4NTF2_9BACL</name>
<dbReference type="PANTHER" id="PTHR44013:SF1">
    <property type="entry name" value="ZINC-TYPE ALCOHOL DEHYDROGENASE-LIKE PROTEIN C16A3.02C"/>
    <property type="match status" value="1"/>
</dbReference>